<keyword evidence="3" id="KW-1185">Reference proteome</keyword>
<gene>
    <name evidence="2" type="ORF">BDV30DRAFT_245143</name>
</gene>
<feature type="signal peptide" evidence="1">
    <location>
        <begin position="1"/>
        <end position="17"/>
    </location>
</feature>
<evidence type="ECO:0000313" key="2">
    <source>
        <dbReference type="EMBL" id="KAB8266545.1"/>
    </source>
</evidence>
<evidence type="ECO:0000256" key="1">
    <source>
        <dbReference type="SAM" id="SignalP"/>
    </source>
</evidence>
<sequence>MQLTWSILSSIAATTAAVYLPEAGSNQEILFKSKCKESHVYCGRRLTLEHGYSKHDILNAIDISPGHPISALEHPEDAVFTCGKYGVLIFVDFCDYGCKRTSEDHDHCKRESQSSFFDTL</sequence>
<accession>A0A5N6IJJ9</accession>
<evidence type="ECO:0000313" key="3">
    <source>
        <dbReference type="Proteomes" id="UP000326289"/>
    </source>
</evidence>
<dbReference type="Proteomes" id="UP000326289">
    <property type="component" value="Unassembled WGS sequence"/>
</dbReference>
<proteinExistence type="predicted"/>
<organism evidence="2 3">
    <name type="scientific">Aspergillus minisclerotigenes</name>
    <dbReference type="NCBI Taxonomy" id="656917"/>
    <lineage>
        <taxon>Eukaryota</taxon>
        <taxon>Fungi</taxon>
        <taxon>Dikarya</taxon>
        <taxon>Ascomycota</taxon>
        <taxon>Pezizomycotina</taxon>
        <taxon>Eurotiomycetes</taxon>
        <taxon>Eurotiomycetidae</taxon>
        <taxon>Eurotiales</taxon>
        <taxon>Aspergillaceae</taxon>
        <taxon>Aspergillus</taxon>
        <taxon>Aspergillus subgen. Circumdati</taxon>
    </lineage>
</organism>
<feature type="chain" id="PRO_5024955858" evidence="1">
    <location>
        <begin position="18"/>
        <end position="120"/>
    </location>
</feature>
<protein>
    <submittedName>
        <fullName evidence="2">Uncharacterized protein</fullName>
    </submittedName>
</protein>
<dbReference type="EMBL" id="ML732957">
    <property type="protein sequence ID" value="KAB8266545.1"/>
    <property type="molecule type" value="Genomic_DNA"/>
</dbReference>
<reference evidence="2 3" key="1">
    <citation type="submission" date="2019-04" db="EMBL/GenBank/DDBJ databases">
        <title>Fungal friends and foes A comparative genomics study of 23 Aspergillus species from section Flavi.</title>
        <authorList>
            <consortium name="DOE Joint Genome Institute"/>
            <person name="Kjaerbolling I."/>
            <person name="Vesth T.C."/>
            <person name="Frisvad J.C."/>
            <person name="Nybo J.L."/>
            <person name="Theobald S."/>
            <person name="Kildgaard S."/>
            <person name="Petersen T.I."/>
            <person name="Kuo A."/>
            <person name="Sato A."/>
            <person name="Lyhne E.K."/>
            <person name="Kogle M.E."/>
            <person name="Wiebenga A."/>
            <person name="Kun R.S."/>
            <person name="Lubbers R.J."/>
            <person name="Makela M.R."/>
            <person name="Barry K."/>
            <person name="Chovatia M."/>
            <person name="Clum A."/>
            <person name="Daum C."/>
            <person name="Haridas S."/>
            <person name="He G."/>
            <person name="LaButti K."/>
            <person name="Lipzen A."/>
            <person name="Mondo S."/>
            <person name="Pangilinan J."/>
            <person name="Riley R."/>
            <person name="Salamov A."/>
            <person name="Simmons B.A."/>
            <person name="Magnuson J.K."/>
            <person name="Henrissat B."/>
            <person name="Mortensen U.H."/>
            <person name="Larsen T.O."/>
            <person name="De vries R.P."/>
            <person name="Grigoriev I.V."/>
            <person name="Machida M."/>
            <person name="Baker S.E."/>
            <person name="Andersen M.R."/>
        </authorList>
    </citation>
    <scope>NUCLEOTIDE SEQUENCE [LARGE SCALE GENOMIC DNA]</scope>
    <source>
        <strain evidence="2 3">CBS 117635</strain>
    </source>
</reference>
<dbReference type="AlphaFoldDB" id="A0A5N6IJJ9"/>
<keyword evidence="1" id="KW-0732">Signal</keyword>
<name>A0A5N6IJJ9_9EURO</name>